<feature type="transmembrane region" description="Helical" evidence="5">
    <location>
        <begin position="317"/>
        <end position="334"/>
    </location>
</feature>
<evidence type="ECO:0000256" key="1">
    <source>
        <dbReference type="ARBA" id="ARBA00004651"/>
    </source>
</evidence>
<feature type="transmembrane region" description="Helical" evidence="5">
    <location>
        <begin position="288"/>
        <end position="305"/>
    </location>
</feature>
<proteinExistence type="predicted"/>
<dbReference type="OrthoDB" id="9787026at2"/>
<evidence type="ECO:0000256" key="2">
    <source>
        <dbReference type="ARBA" id="ARBA00022692"/>
    </source>
</evidence>
<evidence type="ECO:0000256" key="3">
    <source>
        <dbReference type="ARBA" id="ARBA00022989"/>
    </source>
</evidence>
<dbReference type="SUPFAM" id="SSF103473">
    <property type="entry name" value="MFS general substrate transporter"/>
    <property type="match status" value="1"/>
</dbReference>
<keyword evidence="8" id="KW-1185">Reference proteome</keyword>
<dbReference type="PANTHER" id="PTHR23508:SF10">
    <property type="entry name" value="CARBOXYLIC ACID TRANSPORTER PROTEIN HOMOLOG"/>
    <property type="match status" value="1"/>
</dbReference>
<feature type="transmembrane region" description="Helical" evidence="5">
    <location>
        <begin position="58"/>
        <end position="77"/>
    </location>
</feature>
<feature type="transmembrane region" description="Helical" evidence="5">
    <location>
        <begin position="410"/>
        <end position="431"/>
    </location>
</feature>
<keyword evidence="4 5" id="KW-0472">Membrane</keyword>
<dbReference type="Proteomes" id="UP000293036">
    <property type="component" value="Unassembled WGS sequence"/>
</dbReference>
<feature type="transmembrane region" description="Helical" evidence="5">
    <location>
        <begin position="340"/>
        <end position="362"/>
    </location>
</feature>
<dbReference type="InterPro" id="IPR020846">
    <property type="entry name" value="MFS_dom"/>
</dbReference>
<name>A0A4Q9V177_9ACTO</name>
<dbReference type="EMBL" id="SJDT01000002">
    <property type="protein sequence ID" value="TBW22805.1"/>
    <property type="molecule type" value="Genomic_DNA"/>
</dbReference>
<organism evidence="7 8">
    <name type="scientific">Arcanobacterium bovis</name>
    <dbReference type="NCBI Taxonomy" id="2529275"/>
    <lineage>
        <taxon>Bacteria</taxon>
        <taxon>Bacillati</taxon>
        <taxon>Actinomycetota</taxon>
        <taxon>Actinomycetes</taxon>
        <taxon>Actinomycetales</taxon>
        <taxon>Actinomycetaceae</taxon>
        <taxon>Arcanobacterium</taxon>
    </lineage>
</organism>
<evidence type="ECO:0000256" key="4">
    <source>
        <dbReference type="ARBA" id="ARBA00023136"/>
    </source>
</evidence>
<evidence type="ECO:0000256" key="5">
    <source>
        <dbReference type="SAM" id="Phobius"/>
    </source>
</evidence>
<comment type="caution">
    <text evidence="7">The sequence shown here is derived from an EMBL/GenBank/DDBJ whole genome shotgun (WGS) entry which is preliminary data.</text>
</comment>
<evidence type="ECO:0000259" key="6">
    <source>
        <dbReference type="PROSITE" id="PS50850"/>
    </source>
</evidence>
<dbReference type="InterPro" id="IPR036259">
    <property type="entry name" value="MFS_trans_sf"/>
</dbReference>
<gene>
    <name evidence="7" type="ORF">EZJ44_02560</name>
</gene>
<dbReference type="InterPro" id="IPR011701">
    <property type="entry name" value="MFS"/>
</dbReference>
<feature type="domain" description="Major facilitator superfamily (MFS) profile" evidence="6">
    <location>
        <begin position="23"/>
        <end position="436"/>
    </location>
</feature>
<sequence length="441" mass="47461">MAHEKLQRGAAPLSRVPRASWVALAVTWGIWAINAFDREVILRLGPAITDHFKLSPEAWGGIISIVMLSLAVLPIYVSRMSDNHGTGWKRAIFQVPLVIGYNLISAITGIKAVAHNLVLFIALRIGVNLGAGAGEPIGISNTTEWWPKERRGFALGVHHTGYPVGALLSGLVVAAILSIFGDENWMLVFVVGLIVAIPLMLFWWKYSTKERQERTYEQIAAAGMTVPLDEGADGQADTAGAVGKCLRNKVVMITSGTTLLTQIVYMGINYVLPLYLANIVGLDYSEAAAYSVVFTITGIIGQIFWPTLSDYLGRRTTIVVCGIWMAVGVAAFYFATSVPIYIALQLFFGLVANAVWPVYYAAATDNAPDGAHGTANGFVTTAMFIGGGLAPVLMGWLIGLGGGWKSGAGYTYTFFFMALCALLGVAIQFFVKKSEIEAHAE</sequence>
<reference evidence="7 8" key="1">
    <citation type="submission" date="2019-02" db="EMBL/GenBank/DDBJ databases">
        <title>Arcanobacterium bovis sp. nov., isolated from the milk of a cow with mastitis.</title>
        <authorList>
            <person name="Sammra O."/>
            <person name="Foster G."/>
            <person name="Hassan A."/>
            <person name="Alssahen M."/>
            <person name="Laemmler C."/>
            <person name="Borowiak M."/>
            <person name="Malorny B."/>
            <person name="Abdulmawjood A."/>
        </authorList>
    </citation>
    <scope>NUCLEOTIDE SEQUENCE [LARGE SCALE GENOMIC DNA]</scope>
    <source>
        <strain evidence="7 8">C605018/01/1</strain>
    </source>
</reference>
<feature type="transmembrane region" description="Helical" evidence="5">
    <location>
        <begin position="20"/>
        <end position="37"/>
    </location>
</feature>
<feature type="transmembrane region" description="Helical" evidence="5">
    <location>
        <begin position="160"/>
        <end position="180"/>
    </location>
</feature>
<dbReference type="AlphaFoldDB" id="A0A4Q9V177"/>
<evidence type="ECO:0000313" key="8">
    <source>
        <dbReference type="Proteomes" id="UP000293036"/>
    </source>
</evidence>
<evidence type="ECO:0000313" key="7">
    <source>
        <dbReference type="EMBL" id="TBW22805.1"/>
    </source>
</evidence>
<dbReference type="PROSITE" id="PS50850">
    <property type="entry name" value="MFS"/>
    <property type="match status" value="1"/>
</dbReference>
<keyword evidence="2 5" id="KW-0812">Transmembrane</keyword>
<dbReference type="RefSeq" id="WP_131279824.1">
    <property type="nucleotide sequence ID" value="NZ_JBHSLR010000009.1"/>
</dbReference>
<protein>
    <submittedName>
        <fullName evidence="7">MFS transporter</fullName>
    </submittedName>
</protein>
<dbReference type="GO" id="GO:0046943">
    <property type="term" value="F:carboxylic acid transmembrane transporter activity"/>
    <property type="evidence" value="ECO:0007669"/>
    <property type="project" value="TreeGrafter"/>
</dbReference>
<accession>A0A4Q9V177</accession>
<dbReference type="PANTHER" id="PTHR23508">
    <property type="entry name" value="CARBOXYLIC ACID TRANSPORTER PROTEIN HOMOLOG"/>
    <property type="match status" value="1"/>
</dbReference>
<feature type="transmembrane region" description="Helical" evidence="5">
    <location>
        <begin position="250"/>
        <end position="268"/>
    </location>
</feature>
<feature type="transmembrane region" description="Helical" evidence="5">
    <location>
        <begin position="186"/>
        <end position="204"/>
    </location>
</feature>
<feature type="transmembrane region" description="Helical" evidence="5">
    <location>
        <begin position="374"/>
        <end position="398"/>
    </location>
</feature>
<dbReference type="Pfam" id="PF07690">
    <property type="entry name" value="MFS_1"/>
    <property type="match status" value="1"/>
</dbReference>
<dbReference type="GO" id="GO:0005886">
    <property type="term" value="C:plasma membrane"/>
    <property type="evidence" value="ECO:0007669"/>
    <property type="project" value="UniProtKB-SubCell"/>
</dbReference>
<dbReference type="Gene3D" id="1.20.1250.20">
    <property type="entry name" value="MFS general substrate transporter like domains"/>
    <property type="match status" value="2"/>
</dbReference>
<keyword evidence="3 5" id="KW-1133">Transmembrane helix</keyword>
<comment type="subcellular location">
    <subcellularLocation>
        <location evidence="1">Cell membrane</location>
        <topology evidence="1">Multi-pass membrane protein</topology>
    </subcellularLocation>
</comment>
<feature type="transmembrane region" description="Helical" evidence="5">
    <location>
        <begin position="97"/>
        <end position="123"/>
    </location>
</feature>